<dbReference type="PRINTS" id="PR00039">
    <property type="entry name" value="HTHLYSR"/>
</dbReference>
<keyword evidence="3" id="KW-0238">DNA-binding</keyword>
<keyword evidence="8" id="KW-1185">Reference proteome</keyword>
<name>A0A975TVX7_9RHOB</name>
<dbReference type="EMBL" id="JAIMBW010000001">
    <property type="protein sequence ID" value="MBY4891418.1"/>
    <property type="molecule type" value="Genomic_DNA"/>
</dbReference>
<feature type="domain" description="HTH lysR-type" evidence="5">
    <location>
        <begin position="1"/>
        <end position="58"/>
    </location>
</feature>
<evidence type="ECO:0000313" key="6">
    <source>
        <dbReference type="EMBL" id="MBY4891418.1"/>
    </source>
</evidence>
<dbReference type="SUPFAM" id="SSF53850">
    <property type="entry name" value="Periplasmic binding protein-like II"/>
    <property type="match status" value="1"/>
</dbReference>
<proteinExistence type="inferred from homology"/>
<accession>A0A975TVX7</accession>
<dbReference type="InterPro" id="IPR036388">
    <property type="entry name" value="WH-like_DNA-bd_sf"/>
</dbReference>
<dbReference type="InterPro" id="IPR000847">
    <property type="entry name" value="LysR_HTH_N"/>
</dbReference>
<gene>
    <name evidence="6" type="ORF">KUL25_01420</name>
    <name evidence="7" type="ORF">KUL25_01425</name>
</gene>
<sequence>MQIDQIETFLDLLDTRSFNRTADRLDVTQSTVSGRIKALEKALGERLFERSRAGTQPTTAALRFETHARVLRRAWADGRADVKPYGSAVMLRIGIQHDLIDNHVADWLAALRQALPDCGFYVDGDYSTQMCRDLETGALDLGVVFTPRPSPDLYFESMGEVAYQMIATEPTALSDVKPTDYILPNYAPAFTQTHAALLPGLSLGSVSSGQAAAVRGLLVALGGTTYLPTEMAEGLIAEGTAHAVPDAPRITQPVFVAMHLRNRHRAGYRRMAKVLKNRIGP</sequence>
<dbReference type="AlphaFoldDB" id="A0A975TVX7"/>
<dbReference type="GO" id="GO:0003700">
    <property type="term" value="F:DNA-binding transcription factor activity"/>
    <property type="evidence" value="ECO:0007669"/>
    <property type="project" value="InterPro"/>
</dbReference>
<evidence type="ECO:0000256" key="1">
    <source>
        <dbReference type="ARBA" id="ARBA00009437"/>
    </source>
</evidence>
<evidence type="ECO:0000313" key="7">
    <source>
        <dbReference type="EMBL" id="QXL88211.1"/>
    </source>
</evidence>
<dbReference type="CDD" id="cd05466">
    <property type="entry name" value="PBP2_LTTR_substrate"/>
    <property type="match status" value="1"/>
</dbReference>
<keyword evidence="2" id="KW-0805">Transcription regulation</keyword>
<dbReference type="Gene3D" id="3.40.190.10">
    <property type="entry name" value="Periplasmic binding protein-like II"/>
    <property type="match status" value="1"/>
</dbReference>
<organism evidence="7">
    <name type="scientific">Gymnodinialimonas phycosphaerae</name>
    <dbReference type="NCBI Taxonomy" id="2841589"/>
    <lineage>
        <taxon>Bacteria</taxon>
        <taxon>Pseudomonadati</taxon>
        <taxon>Pseudomonadota</taxon>
        <taxon>Alphaproteobacteria</taxon>
        <taxon>Rhodobacterales</taxon>
        <taxon>Paracoccaceae</taxon>
        <taxon>Gymnodinialimonas</taxon>
    </lineage>
</organism>
<dbReference type="GO" id="GO:0003677">
    <property type="term" value="F:DNA binding"/>
    <property type="evidence" value="ECO:0007669"/>
    <property type="project" value="UniProtKB-KW"/>
</dbReference>
<dbReference type="InterPro" id="IPR036390">
    <property type="entry name" value="WH_DNA-bd_sf"/>
</dbReference>
<dbReference type="PANTHER" id="PTHR30579:SF8">
    <property type="entry name" value="HTH-TYPE TRANSCRIPTIONAL REGULATOR HDFR"/>
    <property type="match status" value="1"/>
</dbReference>
<dbReference type="RefSeq" id="WP_257891294.1">
    <property type="nucleotide sequence ID" value="NZ_JAIMBW010000001.1"/>
</dbReference>
<evidence type="ECO:0000256" key="2">
    <source>
        <dbReference type="ARBA" id="ARBA00023015"/>
    </source>
</evidence>
<dbReference type="SUPFAM" id="SSF46785">
    <property type="entry name" value="Winged helix' DNA-binding domain"/>
    <property type="match status" value="1"/>
</dbReference>
<dbReference type="PROSITE" id="PS50931">
    <property type="entry name" value="HTH_LYSR"/>
    <property type="match status" value="1"/>
</dbReference>
<dbReference type="Pfam" id="PF00126">
    <property type="entry name" value="HTH_1"/>
    <property type="match status" value="1"/>
</dbReference>
<dbReference type="InterPro" id="IPR050176">
    <property type="entry name" value="LTTR"/>
</dbReference>
<dbReference type="Pfam" id="PF03466">
    <property type="entry name" value="LysR_substrate"/>
    <property type="match status" value="1"/>
</dbReference>
<evidence type="ECO:0000259" key="5">
    <source>
        <dbReference type="PROSITE" id="PS50931"/>
    </source>
</evidence>
<comment type="similarity">
    <text evidence="1">Belongs to the LysR transcriptional regulatory family.</text>
</comment>
<evidence type="ECO:0000256" key="3">
    <source>
        <dbReference type="ARBA" id="ARBA00023125"/>
    </source>
</evidence>
<evidence type="ECO:0000256" key="4">
    <source>
        <dbReference type="ARBA" id="ARBA00023163"/>
    </source>
</evidence>
<reference evidence="7 8" key="1">
    <citation type="submission" date="2021-07" db="EMBL/GenBank/DDBJ databases">
        <title>Karlodiniumbacter phycospheric gen. nov., sp. nov., a phycosphere bacterium isolated from karlodinium veneficum.</title>
        <authorList>
            <person name="Peng Y."/>
            <person name="Jiang L."/>
            <person name="Lee J."/>
        </authorList>
    </citation>
    <scope>NUCLEOTIDE SEQUENCE</scope>
    <source>
        <strain evidence="7 8">N5</strain>
    </source>
</reference>
<evidence type="ECO:0000313" key="8">
    <source>
        <dbReference type="Proteomes" id="UP000693972"/>
    </source>
</evidence>
<dbReference type="EMBL" id="CP078073">
    <property type="protein sequence ID" value="QXL88211.1"/>
    <property type="molecule type" value="Genomic_DNA"/>
</dbReference>
<protein>
    <submittedName>
        <fullName evidence="7">LysR family transcriptional regulator</fullName>
    </submittedName>
</protein>
<dbReference type="Gene3D" id="1.10.10.10">
    <property type="entry name" value="Winged helix-like DNA-binding domain superfamily/Winged helix DNA-binding domain"/>
    <property type="match status" value="1"/>
</dbReference>
<dbReference type="PANTHER" id="PTHR30579">
    <property type="entry name" value="TRANSCRIPTIONAL REGULATOR"/>
    <property type="match status" value="1"/>
</dbReference>
<keyword evidence="4" id="KW-0804">Transcription</keyword>
<dbReference type="Proteomes" id="UP000693972">
    <property type="component" value="Unassembled WGS sequence"/>
</dbReference>
<dbReference type="InterPro" id="IPR005119">
    <property type="entry name" value="LysR_subst-bd"/>
</dbReference>